<comment type="subcellular location">
    <subcellularLocation>
        <location evidence="1 9">Cell inner membrane</location>
        <topology evidence="1 9">Single-pass membrane protein</topology>
    </subcellularLocation>
</comment>
<feature type="domain" description="CyaD-like alpha-helical hairpin" evidence="10">
    <location>
        <begin position="129"/>
        <end position="324"/>
    </location>
</feature>
<organism evidence="12 13">
    <name type="scientific">Trinickia symbiotica</name>
    <dbReference type="NCBI Taxonomy" id="863227"/>
    <lineage>
        <taxon>Bacteria</taxon>
        <taxon>Pseudomonadati</taxon>
        <taxon>Pseudomonadota</taxon>
        <taxon>Betaproteobacteria</taxon>
        <taxon>Burkholderiales</taxon>
        <taxon>Burkholderiaceae</taxon>
        <taxon>Trinickia</taxon>
    </lineage>
</organism>
<dbReference type="InterPro" id="IPR050739">
    <property type="entry name" value="MFP"/>
</dbReference>
<evidence type="ECO:0000256" key="5">
    <source>
        <dbReference type="ARBA" id="ARBA00022519"/>
    </source>
</evidence>
<dbReference type="AlphaFoldDB" id="A0A2N7WKF1"/>
<evidence type="ECO:0000256" key="4">
    <source>
        <dbReference type="ARBA" id="ARBA00022475"/>
    </source>
</evidence>
<keyword evidence="3 9" id="KW-0813">Transport</keyword>
<evidence type="ECO:0000256" key="8">
    <source>
        <dbReference type="ARBA" id="ARBA00023136"/>
    </source>
</evidence>
<dbReference type="PANTHER" id="PTHR30386:SF26">
    <property type="entry name" value="TRANSPORT PROTEIN COMB"/>
    <property type="match status" value="1"/>
</dbReference>
<evidence type="ECO:0000313" key="12">
    <source>
        <dbReference type="EMBL" id="PMS29873.1"/>
    </source>
</evidence>
<keyword evidence="13" id="KW-1185">Reference proteome</keyword>
<evidence type="ECO:0000256" key="7">
    <source>
        <dbReference type="ARBA" id="ARBA00022989"/>
    </source>
</evidence>
<comment type="similarity">
    <text evidence="2 9">Belongs to the membrane fusion protein (MFP) (TC 8.A.1) family.</text>
</comment>
<feature type="domain" description="AprE-like beta-barrel" evidence="11">
    <location>
        <begin position="363"/>
        <end position="452"/>
    </location>
</feature>
<evidence type="ECO:0000256" key="1">
    <source>
        <dbReference type="ARBA" id="ARBA00004377"/>
    </source>
</evidence>
<feature type="transmembrane region" description="Helical" evidence="9">
    <location>
        <begin position="60"/>
        <end position="79"/>
    </location>
</feature>
<dbReference type="EMBL" id="PNYC01000037">
    <property type="protein sequence ID" value="PMS29873.1"/>
    <property type="molecule type" value="Genomic_DNA"/>
</dbReference>
<evidence type="ECO:0000256" key="3">
    <source>
        <dbReference type="ARBA" id="ARBA00022448"/>
    </source>
</evidence>
<dbReference type="InterPro" id="IPR059040">
    <property type="entry name" value="HH_CyaD-like"/>
</dbReference>
<evidence type="ECO:0000259" key="11">
    <source>
        <dbReference type="Pfam" id="PF26002"/>
    </source>
</evidence>
<dbReference type="PRINTS" id="PR01490">
    <property type="entry name" value="RTXTOXIND"/>
</dbReference>
<dbReference type="Gene3D" id="2.40.50.100">
    <property type="match status" value="1"/>
</dbReference>
<dbReference type="InterPro" id="IPR010129">
    <property type="entry name" value="T1SS_HlyD"/>
</dbReference>
<gene>
    <name evidence="12" type="ORF">C0Z20_30545</name>
</gene>
<dbReference type="GO" id="GO:0015031">
    <property type="term" value="P:protein transport"/>
    <property type="evidence" value="ECO:0007669"/>
    <property type="project" value="InterPro"/>
</dbReference>
<evidence type="ECO:0000256" key="6">
    <source>
        <dbReference type="ARBA" id="ARBA00022692"/>
    </source>
</evidence>
<evidence type="ECO:0000259" key="10">
    <source>
        <dbReference type="Pfam" id="PF25988"/>
    </source>
</evidence>
<dbReference type="OrthoDB" id="9775513at2"/>
<keyword evidence="5 9" id="KW-0997">Cell inner membrane</keyword>
<keyword evidence="4 9" id="KW-1003">Cell membrane</keyword>
<accession>A0A2N7WKF1</accession>
<dbReference type="Proteomes" id="UP000235777">
    <property type="component" value="Unassembled WGS sequence"/>
</dbReference>
<dbReference type="Gene3D" id="2.40.30.170">
    <property type="match status" value="1"/>
</dbReference>
<dbReference type="Pfam" id="PF26002">
    <property type="entry name" value="Beta-barrel_AprE"/>
    <property type="match status" value="1"/>
</dbReference>
<dbReference type="SUPFAM" id="SSF111369">
    <property type="entry name" value="HlyD-like secretion proteins"/>
    <property type="match status" value="1"/>
</dbReference>
<protein>
    <recommendedName>
        <fullName evidence="9">Membrane fusion protein (MFP) family protein</fullName>
    </recommendedName>
</protein>
<dbReference type="NCBIfam" id="TIGR01843">
    <property type="entry name" value="type_I_hlyD"/>
    <property type="match status" value="1"/>
</dbReference>
<evidence type="ECO:0000256" key="2">
    <source>
        <dbReference type="ARBA" id="ARBA00009477"/>
    </source>
</evidence>
<dbReference type="Pfam" id="PF25988">
    <property type="entry name" value="HH_CyaD"/>
    <property type="match status" value="1"/>
</dbReference>
<evidence type="ECO:0000313" key="13">
    <source>
        <dbReference type="Proteomes" id="UP000235777"/>
    </source>
</evidence>
<sequence>MNSLRLQAIGDLCRRYGSIFQSAWAIRDQLEAQRRSTDELQFLPANLELIETPPHPAPRWAMRAIVALACALLLIAVFGKLDIVATAQGKLIPSARVKVIQPAITGVVRQILVHDGQRVSQGQPLIELDTTQAAADAHKSRSARIDAALAMARARSLVAAQQTGSSPAVSAVDGASSEQRAEAQRFADGLFREYADKVAGARAELLKREAESTTTAQEVAKLRATAPLARREANDYKALAVDNYVAQHDYLGKEQTALEQEHELAAQQSHARELNAGVIEQRSIIESITSQFRREQLDALDKASQQFAQNRDEETKADTRQRLLTLYSPVSGTVQQLSVHTLGGVVTTAQSLMEVVPDDAVEVEANIENKDIGFVNVGQDAVVKIEAFPYTQYGYLTGRVVSVSNDAVQDKGKKAGLTFVARIRLPSSQMRIEQKWISLTPGMQVTTEIRTGRRSVAGYFLDPLIQTARESLRER</sequence>
<comment type="caution">
    <text evidence="12">The sequence shown here is derived from an EMBL/GenBank/DDBJ whole genome shotgun (WGS) entry which is preliminary data.</text>
</comment>
<proteinExistence type="inferred from homology"/>
<dbReference type="RefSeq" id="WP_026230260.1">
    <property type="nucleotide sequence ID" value="NZ_KB890218.1"/>
</dbReference>
<keyword evidence="8 9" id="KW-0472">Membrane</keyword>
<keyword evidence="7 9" id="KW-1133">Transmembrane helix</keyword>
<dbReference type="InterPro" id="IPR058982">
    <property type="entry name" value="Beta-barrel_AprE"/>
</dbReference>
<dbReference type="PANTHER" id="PTHR30386">
    <property type="entry name" value="MEMBRANE FUSION SUBUNIT OF EMRAB-TOLC MULTIDRUG EFFLUX PUMP"/>
    <property type="match status" value="1"/>
</dbReference>
<dbReference type="STRING" id="863227.GCA_000373005_05236"/>
<dbReference type="GO" id="GO:0005886">
    <property type="term" value="C:plasma membrane"/>
    <property type="evidence" value="ECO:0007669"/>
    <property type="project" value="UniProtKB-SubCell"/>
</dbReference>
<reference evidence="12 13" key="1">
    <citation type="submission" date="2018-01" db="EMBL/GenBank/DDBJ databases">
        <title>Whole genome analyses suggest that Burkholderia sensu lato contains two further novel genera in the rhizoxinica-symbiotica group Mycetohabitans gen. nov., and Trinickia gen. nov.: implications for the evolution of diazotrophy and nodulation in the Burkholderiaceae.</title>
        <authorList>
            <person name="Estrada-de los Santos P."/>
            <person name="Palmer M."/>
            <person name="Chavez-Ramirez B."/>
            <person name="Beukes C."/>
            <person name="Steenkamp E.T."/>
            <person name="Hirsch A.M."/>
            <person name="Manyaka P."/>
            <person name="Maluk M."/>
            <person name="Lafos M."/>
            <person name="Crook M."/>
            <person name="Gross E."/>
            <person name="Simon M.F."/>
            <person name="Bueno dos Reis Junior F."/>
            <person name="Poole P.S."/>
            <person name="Venter S.N."/>
            <person name="James E.K."/>
        </authorList>
    </citation>
    <scope>NUCLEOTIDE SEQUENCE [LARGE SCALE GENOMIC DNA]</scope>
    <source>
        <strain evidence="12 13">JPY 581</strain>
    </source>
</reference>
<evidence type="ECO:0000256" key="9">
    <source>
        <dbReference type="RuleBase" id="RU365093"/>
    </source>
</evidence>
<name>A0A2N7WKF1_9BURK</name>
<keyword evidence="6 9" id="KW-0812">Transmembrane</keyword>